<organism evidence="1 2">
    <name type="scientific">Polarella glacialis</name>
    <name type="common">Dinoflagellate</name>
    <dbReference type="NCBI Taxonomy" id="89957"/>
    <lineage>
        <taxon>Eukaryota</taxon>
        <taxon>Sar</taxon>
        <taxon>Alveolata</taxon>
        <taxon>Dinophyceae</taxon>
        <taxon>Suessiales</taxon>
        <taxon>Suessiaceae</taxon>
        <taxon>Polarella</taxon>
    </lineage>
</organism>
<sequence>MGQSVSSGRTTVKFCLGYELQWQERLKNELEARGYSAEEARELGVRIFDRDGRALDAILVGPLLPGLECFPLQVELPGLRPQRRLQLKLEFVVEGLAGEPLADDRSSSDDRTFFSETSSSNLFAAVNPTSLLRRSIGRSSIDDRTLLSETSSSNLLLESMRL</sequence>
<comment type="caution">
    <text evidence="1">The sequence shown here is derived from an EMBL/GenBank/DDBJ whole genome shotgun (WGS) entry which is preliminary data.</text>
</comment>
<keyword evidence="2" id="KW-1185">Reference proteome</keyword>
<dbReference type="EMBL" id="CAJNNV010022317">
    <property type="protein sequence ID" value="CAE8608031.1"/>
    <property type="molecule type" value="Genomic_DNA"/>
</dbReference>
<proteinExistence type="predicted"/>
<dbReference type="Proteomes" id="UP000654075">
    <property type="component" value="Unassembled WGS sequence"/>
</dbReference>
<dbReference type="AlphaFoldDB" id="A0A813F688"/>
<protein>
    <submittedName>
        <fullName evidence="1">Uncharacterized protein</fullName>
    </submittedName>
</protein>
<name>A0A813F688_POLGL</name>
<evidence type="ECO:0000313" key="2">
    <source>
        <dbReference type="Proteomes" id="UP000654075"/>
    </source>
</evidence>
<reference evidence="1" key="1">
    <citation type="submission" date="2021-02" db="EMBL/GenBank/DDBJ databases">
        <authorList>
            <person name="Dougan E. K."/>
            <person name="Rhodes N."/>
            <person name="Thang M."/>
            <person name="Chan C."/>
        </authorList>
    </citation>
    <scope>NUCLEOTIDE SEQUENCE</scope>
</reference>
<accession>A0A813F688</accession>
<gene>
    <name evidence="1" type="ORF">PGLA1383_LOCUS25930</name>
</gene>
<feature type="non-terminal residue" evidence="1">
    <location>
        <position position="1"/>
    </location>
</feature>
<evidence type="ECO:0000313" key="1">
    <source>
        <dbReference type="EMBL" id="CAE8608031.1"/>
    </source>
</evidence>